<gene>
    <name evidence="1" type="ORF">g.2673</name>
</gene>
<feature type="non-terminal residue" evidence="1">
    <location>
        <position position="1"/>
    </location>
</feature>
<proteinExistence type="predicted"/>
<sequence>LGLKSKFFGTLPTPLLQAVVVRGYAEHKSDEDIKWQWSVRESPCLECNKYKDKRGWLSKMLRRKREEGLTNRHREVTYQPKIWELEYYNYLLPDCNKLKEKKTKGKSKRPGGKGSYPVCGHKNFACDNRTDLVSLERDDELKACTQKLNIPLKKPFCLNEVCGKTKPLKRKDCEEESEFLCLNHLIENKQKSEDSSNEKCCKTKCDN</sequence>
<organism evidence="1">
    <name type="scientific">Graphocephala atropunctata</name>
    <dbReference type="NCBI Taxonomy" id="36148"/>
    <lineage>
        <taxon>Eukaryota</taxon>
        <taxon>Metazoa</taxon>
        <taxon>Ecdysozoa</taxon>
        <taxon>Arthropoda</taxon>
        <taxon>Hexapoda</taxon>
        <taxon>Insecta</taxon>
        <taxon>Pterygota</taxon>
        <taxon>Neoptera</taxon>
        <taxon>Paraneoptera</taxon>
        <taxon>Hemiptera</taxon>
        <taxon>Auchenorrhyncha</taxon>
        <taxon>Membracoidea</taxon>
        <taxon>Cicadellidae</taxon>
        <taxon>Cicadellinae</taxon>
        <taxon>Cicadellini</taxon>
        <taxon>Graphocephala</taxon>
    </lineage>
</organism>
<dbReference type="EMBL" id="GEBQ01010944">
    <property type="protein sequence ID" value="JAT29033.1"/>
    <property type="molecule type" value="Transcribed_RNA"/>
</dbReference>
<reference evidence="1" key="1">
    <citation type="submission" date="2015-11" db="EMBL/GenBank/DDBJ databases">
        <title>De novo transcriptome assembly of four potential Pierce s Disease insect vectors from Arizona vineyards.</title>
        <authorList>
            <person name="Tassone E.E."/>
        </authorList>
    </citation>
    <scope>NUCLEOTIDE SEQUENCE</scope>
</reference>
<evidence type="ECO:0000313" key="1">
    <source>
        <dbReference type="EMBL" id="JAT29033.1"/>
    </source>
</evidence>
<accession>A0A1B6LZC7</accession>
<dbReference type="AlphaFoldDB" id="A0A1B6LZC7"/>
<protein>
    <submittedName>
        <fullName evidence="1">Uncharacterized protein</fullName>
    </submittedName>
</protein>
<name>A0A1B6LZC7_9HEMI</name>